<sequence>MTLELFSRGGRPGPPRMPGFAFATERRRGGGERPAPQLLGKTGSREGTQCGAAEEGGAEFHRRQPEAGWSGRGTSGDAPGFRL</sequence>
<proteinExistence type="predicted"/>
<comment type="caution">
    <text evidence="2">The sequence shown here is derived from an EMBL/GenBank/DDBJ whole genome shotgun (WGS) entry which is preliminary data.</text>
</comment>
<evidence type="ECO:0000256" key="1">
    <source>
        <dbReference type="SAM" id="MobiDB-lite"/>
    </source>
</evidence>
<accession>A0ABN0ZAL0</accession>
<name>A0ABN0ZAL0_9ACTN</name>
<gene>
    <name evidence="2" type="ORF">GCM10009544_00240</name>
</gene>
<feature type="region of interest" description="Disordered" evidence="1">
    <location>
        <begin position="1"/>
        <end position="83"/>
    </location>
</feature>
<protein>
    <submittedName>
        <fullName evidence="2">Uncharacterized protein</fullName>
    </submittedName>
</protein>
<reference evidence="2 3" key="1">
    <citation type="journal article" date="2019" name="Int. J. Syst. Evol. Microbiol.">
        <title>The Global Catalogue of Microorganisms (GCM) 10K type strain sequencing project: providing services to taxonomists for standard genome sequencing and annotation.</title>
        <authorList>
            <consortium name="The Broad Institute Genomics Platform"/>
            <consortium name="The Broad Institute Genome Sequencing Center for Infectious Disease"/>
            <person name="Wu L."/>
            <person name="Ma J."/>
        </authorList>
    </citation>
    <scope>NUCLEOTIDE SEQUENCE [LARGE SCALE GENOMIC DNA]</scope>
    <source>
        <strain evidence="2 3">JCM 10649</strain>
    </source>
</reference>
<dbReference type="EMBL" id="BAAAHB010000001">
    <property type="protein sequence ID" value="GAA0441588.1"/>
    <property type="molecule type" value="Genomic_DNA"/>
</dbReference>
<keyword evidence="3" id="KW-1185">Reference proteome</keyword>
<evidence type="ECO:0000313" key="3">
    <source>
        <dbReference type="Proteomes" id="UP001499895"/>
    </source>
</evidence>
<evidence type="ECO:0000313" key="2">
    <source>
        <dbReference type="EMBL" id="GAA0441588.1"/>
    </source>
</evidence>
<organism evidence="2 3">
    <name type="scientific">Streptomyces stramineus</name>
    <dbReference type="NCBI Taxonomy" id="173861"/>
    <lineage>
        <taxon>Bacteria</taxon>
        <taxon>Bacillati</taxon>
        <taxon>Actinomycetota</taxon>
        <taxon>Actinomycetes</taxon>
        <taxon>Kitasatosporales</taxon>
        <taxon>Streptomycetaceae</taxon>
        <taxon>Streptomyces</taxon>
    </lineage>
</organism>
<dbReference type="Proteomes" id="UP001499895">
    <property type="component" value="Unassembled WGS sequence"/>
</dbReference>